<dbReference type="Gene3D" id="3.40.50.2000">
    <property type="entry name" value="Glycogen Phosphorylase B"/>
    <property type="match status" value="1"/>
</dbReference>
<dbReference type="SUPFAM" id="SSF53756">
    <property type="entry name" value="UDP-Glycosyltransferase/glycogen phosphorylase"/>
    <property type="match status" value="1"/>
</dbReference>
<organism evidence="1 2">
    <name type="scientific">Oryza meyeriana var. granulata</name>
    <dbReference type="NCBI Taxonomy" id="110450"/>
    <lineage>
        <taxon>Eukaryota</taxon>
        <taxon>Viridiplantae</taxon>
        <taxon>Streptophyta</taxon>
        <taxon>Embryophyta</taxon>
        <taxon>Tracheophyta</taxon>
        <taxon>Spermatophyta</taxon>
        <taxon>Magnoliopsida</taxon>
        <taxon>Liliopsida</taxon>
        <taxon>Poales</taxon>
        <taxon>Poaceae</taxon>
        <taxon>BOP clade</taxon>
        <taxon>Oryzoideae</taxon>
        <taxon>Oryzeae</taxon>
        <taxon>Oryzinae</taxon>
        <taxon>Oryza</taxon>
        <taxon>Oryza meyeriana</taxon>
    </lineage>
</organism>
<dbReference type="Proteomes" id="UP000479710">
    <property type="component" value="Unassembled WGS sequence"/>
</dbReference>
<dbReference type="AlphaFoldDB" id="A0A6G1BLD8"/>
<keyword evidence="2" id="KW-1185">Reference proteome</keyword>
<name>A0A6G1BLD8_9ORYZ</name>
<dbReference type="OrthoDB" id="5835829at2759"/>
<protein>
    <submittedName>
        <fullName evidence="1">Uncharacterized protein</fullName>
    </submittedName>
</protein>
<comment type="caution">
    <text evidence="1">The sequence shown here is derived from an EMBL/GenBank/DDBJ whole genome shotgun (WGS) entry which is preliminary data.</text>
</comment>
<reference evidence="1 2" key="1">
    <citation type="submission" date="2019-11" db="EMBL/GenBank/DDBJ databases">
        <title>Whole genome sequence of Oryza granulata.</title>
        <authorList>
            <person name="Li W."/>
        </authorList>
    </citation>
    <scope>NUCLEOTIDE SEQUENCE [LARGE SCALE GENOMIC DNA]</scope>
    <source>
        <strain evidence="2">cv. Menghai</strain>
        <tissue evidence="1">Leaf</tissue>
    </source>
</reference>
<evidence type="ECO:0000313" key="2">
    <source>
        <dbReference type="Proteomes" id="UP000479710"/>
    </source>
</evidence>
<sequence length="144" mass="16089">MAEFSWNRAGDPKGQPAITRLILRNNAATHFVEAIVCNSFEELELGAFVLAPDVLPFGPLGSGGKPIAVFDFAQLVELAEGLALTSWPFLWVVRPGSVSERWLDRLRRHTARARGVSNSMPFLCWPYFADQFLRHGRILPIVRA</sequence>
<dbReference type="EMBL" id="SPHZ02000012">
    <property type="protein sequence ID" value="KAF0889155.1"/>
    <property type="molecule type" value="Genomic_DNA"/>
</dbReference>
<proteinExistence type="predicted"/>
<gene>
    <name evidence="1" type="ORF">E2562_022426</name>
</gene>
<accession>A0A6G1BLD8</accession>
<evidence type="ECO:0000313" key="1">
    <source>
        <dbReference type="EMBL" id="KAF0889155.1"/>
    </source>
</evidence>